<dbReference type="AlphaFoldDB" id="K5X501"/>
<organism evidence="1 2">
    <name type="scientific">Phanerochaete carnosa (strain HHB-10118-sp)</name>
    <name type="common">White-rot fungus</name>
    <name type="synonym">Peniophora carnosa</name>
    <dbReference type="NCBI Taxonomy" id="650164"/>
    <lineage>
        <taxon>Eukaryota</taxon>
        <taxon>Fungi</taxon>
        <taxon>Dikarya</taxon>
        <taxon>Basidiomycota</taxon>
        <taxon>Agaricomycotina</taxon>
        <taxon>Agaricomycetes</taxon>
        <taxon>Polyporales</taxon>
        <taxon>Phanerochaetaceae</taxon>
        <taxon>Phanerochaete</taxon>
    </lineage>
</organism>
<accession>K5X501</accession>
<sequence length="132" mass="15599">MTCQSKNLQHVGKTFSPNKVQLVQPEVLIIGQHYTPQEWLSDKQKIEKILSWPPLKTSKNVCRFLELCSTVYSVVEFILFQVDEKRRKRSAQYKSILMNDRESRCFQPKLELYGLFQTLRAYRLYIIGAKKL</sequence>
<evidence type="ECO:0000313" key="1">
    <source>
        <dbReference type="EMBL" id="EKM57912.1"/>
    </source>
</evidence>
<proteinExistence type="predicted"/>
<dbReference type="InterPro" id="IPR043502">
    <property type="entry name" value="DNA/RNA_pol_sf"/>
</dbReference>
<name>K5X501_PHACS</name>
<dbReference type="EMBL" id="JH930470">
    <property type="protein sequence ID" value="EKM57912.1"/>
    <property type="molecule type" value="Genomic_DNA"/>
</dbReference>
<dbReference type="SUPFAM" id="SSF56672">
    <property type="entry name" value="DNA/RNA polymerases"/>
    <property type="match status" value="1"/>
</dbReference>
<dbReference type="RefSeq" id="XP_007393252.1">
    <property type="nucleotide sequence ID" value="XM_007393190.1"/>
</dbReference>
<dbReference type="Proteomes" id="UP000008370">
    <property type="component" value="Unassembled WGS sequence"/>
</dbReference>
<dbReference type="HOGENOM" id="CLU_1917789_0_0_1"/>
<dbReference type="KEGG" id="pco:PHACADRAFT_158969"/>
<keyword evidence="2" id="KW-1185">Reference proteome</keyword>
<evidence type="ECO:0000313" key="2">
    <source>
        <dbReference type="Proteomes" id="UP000008370"/>
    </source>
</evidence>
<gene>
    <name evidence="1" type="ORF">PHACADRAFT_158969</name>
</gene>
<dbReference type="OrthoDB" id="3193212at2759"/>
<reference evidence="1 2" key="1">
    <citation type="journal article" date="2012" name="BMC Genomics">
        <title>Comparative genomics of the white-rot fungi, Phanerochaete carnosa and P. chrysosporium, to elucidate the genetic basis of the distinct wood types they colonize.</title>
        <authorList>
            <person name="Suzuki H."/>
            <person name="MacDonald J."/>
            <person name="Syed K."/>
            <person name="Salamov A."/>
            <person name="Hori C."/>
            <person name="Aerts A."/>
            <person name="Henrissat B."/>
            <person name="Wiebenga A."/>
            <person name="vanKuyk P.A."/>
            <person name="Barry K."/>
            <person name="Lindquist E."/>
            <person name="LaButti K."/>
            <person name="Lapidus A."/>
            <person name="Lucas S."/>
            <person name="Coutinho P."/>
            <person name="Gong Y."/>
            <person name="Samejima M."/>
            <person name="Mahadevan R."/>
            <person name="Abou-Zaid M."/>
            <person name="de Vries R.P."/>
            <person name="Igarashi K."/>
            <person name="Yadav J.S."/>
            <person name="Grigoriev I.V."/>
            <person name="Master E.R."/>
        </authorList>
    </citation>
    <scope>NUCLEOTIDE SEQUENCE [LARGE SCALE GENOMIC DNA]</scope>
    <source>
        <strain evidence="1 2">HHB-10118-sp</strain>
    </source>
</reference>
<protein>
    <submittedName>
        <fullName evidence="1">Uncharacterized protein</fullName>
    </submittedName>
</protein>
<dbReference type="GeneID" id="18909122"/>
<dbReference type="InParanoid" id="K5X501"/>